<evidence type="ECO:0000313" key="1">
    <source>
        <dbReference type="EMBL" id="KAG9464226.1"/>
    </source>
</evidence>
<dbReference type="OrthoDB" id="10415741at2759"/>
<reference evidence="1" key="1">
    <citation type="thesis" date="2020" institute="ProQuest LLC" country="789 East Eisenhower Parkway, Ann Arbor, MI, USA">
        <title>Comparative Genomics and Chromosome Evolution.</title>
        <authorList>
            <person name="Mudd A.B."/>
        </authorList>
    </citation>
    <scope>NUCLEOTIDE SEQUENCE</scope>
    <source>
        <strain evidence="1">HN-11 Male</strain>
        <tissue evidence="1">Kidney and liver</tissue>
    </source>
</reference>
<dbReference type="Proteomes" id="UP000770717">
    <property type="component" value="Unassembled WGS sequence"/>
</dbReference>
<organism evidence="1 2">
    <name type="scientific">Eleutherodactylus coqui</name>
    <name type="common">Puerto Rican coqui</name>
    <dbReference type="NCBI Taxonomy" id="57060"/>
    <lineage>
        <taxon>Eukaryota</taxon>
        <taxon>Metazoa</taxon>
        <taxon>Chordata</taxon>
        <taxon>Craniata</taxon>
        <taxon>Vertebrata</taxon>
        <taxon>Euteleostomi</taxon>
        <taxon>Amphibia</taxon>
        <taxon>Batrachia</taxon>
        <taxon>Anura</taxon>
        <taxon>Neobatrachia</taxon>
        <taxon>Hyloidea</taxon>
        <taxon>Eleutherodactylidae</taxon>
        <taxon>Eleutherodactylinae</taxon>
        <taxon>Eleutherodactylus</taxon>
        <taxon>Eleutherodactylus</taxon>
    </lineage>
</organism>
<keyword evidence="2" id="KW-1185">Reference proteome</keyword>
<name>A0A8J6BAC9_ELECQ</name>
<dbReference type="AlphaFoldDB" id="A0A8J6BAC9"/>
<protein>
    <submittedName>
        <fullName evidence="1">Uncharacterized protein</fullName>
    </submittedName>
</protein>
<comment type="caution">
    <text evidence="1">The sequence shown here is derived from an EMBL/GenBank/DDBJ whole genome shotgun (WGS) entry which is preliminary data.</text>
</comment>
<dbReference type="EMBL" id="WNTK01004830">
    <property type="protein sequence ID" value="KAG9464226.1"/>
    <property type="molecule type" value="Genomic_DNA"/>
</dbReference>
<sequence length="79" mass="9143">MDFGQNYPFIVQDAGQGFHWKIARLPYTHLLCNDELQSSGLSIITDCSRRHHCCPCFHERDCLCISKALLKNQSYLLLQ</sequence>
<proteinExistence type="predicted"/>
<gene>
    <name evidence="1" type="ORF">GDO78_020287</name>
</gene>
<accession>A0A8J6BAC9</accession>
<evidence type="ECO:0000313" key="2">
    <source>
        <dbReference type="Proteomes" id="UP000770717"/>
    </source>
</evidence>